<gene>
    <name evidence="2" type="ORF">J0X12_05860</name>
</gene>
<dbReference type="Gene3D" id="3.40.50.2020">
    <property type="match status" value="1"/>
</dbReference>
<dbReference type="RefSeq" id="WP_207043206.1">
    <property type="nucleotide sequence ID" value="NZ_JAFLNC010000002.1"/>
</dbReference>
<dbReference type="SUPFAM" id="SSF53271">
    <property type="entry name" value="PRTase-like"/>
    <property type="match status" value="1"/>
</dbReference>
<dbReference type="InterPro" id="IPR000836">
    <property type="entry name" value="PRTase_dom"/>
</dbReference>
<organism evidence="2 3">
    <name type="scientific">Sneathiella sedimenti</name>
    <dbReference type="NCBI Taxonomy" id="2816034"/>
    <lineage>
        <taxon>Bacteria</taxon>
        <taxon>Pseudomonadati</taxon>
        <taxon>Pseudomonadota</taxon>
        <taxon>Alphaproteobacteria</taxon>
        <taxon>Sneathiellales</taxon>
        <taxon>Sneathiellaceae</taxon>
        <taxon>Sneathiella</taxon>
    </lineage>
</organism>
<accession>A0ABS3F3N8</accession>
<dbReference type="CDD" id="cd06223">
    <property type="entry name" value="PRTases_typeI"/>
    <property type="match status" value="1"/>
</dbReference>
<dbReference type="Pfam" id="PF00156">
    <property type="entry name" value="Pribosyltran"/>
    <property type="match status" value="1"/>
</dbReference>
<dbReference type="EMBL" id="JAFLNC010000002">
    <property type="protein sequence ID" value="MBO0333125.1"/>
    <property type="molecule type" value="Genomic_DNA"/>
</dbReference>
<name>A0ABS3F3N8_9PROT</name>
<evidence type="ECO:0000259" key="1">
    <source>
        <dbReference type="Pfam" id="PF00156"/>
    </source>
</evidence>
<dbReference type="NCBIfam" id="NF004689">
    <property type="entry name" value="PRK06031.1"/>
    <property type="match status" value="1"/>
</dbReference>
<proteinExistence type="predicted"/>
<dbReference type="InterPro" id="IPR029057">
    <property type="entry name" value="PRTase-like"/>
</dbReference>
<feature type="domain" description="Phosphoribosyltransferase" evidence="1">
    <location>
        <begin position="67"/>
        <end position="210"/>
    </location>
</feature>
<evidence type="ECO:0000313" key="2">
    <source>
        <dbReference type="EMBL" id="MBO0333125.1"/>
    </source>
</evidence>
<dbReference type="Proteomes" id="UP000664761">
    <property type="component" value="Unassembled WGS sequence"/>
</dbReference>
<comment type="caution">
    <text evidence="2">The sequence shown here is derived from an EMBL/GenBank/DDBJ whole genome shotgun (WGS) entry which is preliminary data.</text>
</comment>
<dbReference type="PANTHER" id="PTHR43218">
    <property type="entry name" value="PHOSPHORIBOSYLTRANSFERASE-RELATED"/>
    <property type="match status" value="1"/>
</dbReference>
<protein>
    <recommendedName>
        <fullName evidence="1">Phosphoribosyltransferase domain-containing protein</fullName>
    </recommendedName>
</protein>
<reference evidence="2 3" key="1">
    <citation type="submission" date="2021-03" db="EMBL/GenBank/DDBJ databases">
        <title>Sneathiella sp. CAU 1612 isolated from Kang Won-do.</title>
        <authorList>
            <person name="Kim W."/>
        </authorList>
    </citation>
    <scope>NUCLEOTIDE SEQUENCE [LARGE SCALE GENOMIC DNA]</scope>
    <source>
        <strain evidence="2 3">CAU 1612</strain>
    </source>
</reference>
<keyword evidence="3" id="KW-1185">Reference proteome</keyword>
<sequence>MTQQPPNSSDYIMPTTGFWQELIPAGDPKIPQEPPYQYGYPAPLPDGRALLLPLRKLPEGDRAVASLIANQASFPVINSLSAAMVEIAKSFDPDQIVGLPTLGLAFAPMIADGLGQQNFIPLGYSRKFWYADEFAEPVHSITSPDKTKKIFLDPNMLPRLKKKRVVIVDDAISSGSTIVSVLKLLQRIDCDVVGILVAMRQGVLWKSKLESAMPGMASKVRSVIAAPLFERADEGWVPIAETIDTDHP</sequence>
<dbReference type="PANTHER" id="PTHR43218:SF1">
    <property type="entry name" value="PHOSPHORIBOSYLTRANSFERASE"/>
    <property type="match status" value="1"/>
</dbReference>
<evidence type="ECO:0000313" key="3">
    <source>
        <dbReference type="Proteomes" id="UP000664761"/>
    </source>
</evidence>